<accession>W9RMU9</accession>
<dbReference type="Proteomes" id="UP000030645">
    <property type="component" value="Unassembled WGS sequence"/>
</dbReference>
<dbReference type="EMBL" id="KE344940">
    <property type="protein sequence ID" value="EXB87879.1"/>
    <property type="molecule type" value="Genomic_DNA"/>
</dbReference>
<organism evidence="1 2">
    <name type="scientific">Morus notabilis</name>
    <dbReference type="NCBI Taxonomy" id="981085"/>
    <lineage>
        <taxon>Eukaryota</taxon>
        <taxon>Viridiplantae</taxon>
        <taxon>Streptophyta</taxon>
        <taxon>Embryophyta</taxon>
        <taxon>Tracheophyta</taxon>
        <taxon>Spermatophyta</taxon>
        <taxon>Magnoliopsida</taxon>
        <taxon>eudicotyledons</taxon>
        <taxon>Gunneridae</taxon>
        <taxon>Pentapetalae</taxon>
        <taxon>rosids</taxon>
        <taxon>fabids</taxon>
        <taxon>Rosales</taxon>
        <taxon>Moraceae</taxon>
        <taxon>Moreae</taxon>
        <taxon>Morus</taxon>
    </lineage>
</organism>
<dbReference type="AlphaFoldDB" id="W9RMU9"/>
<evidence type="ECO:0000313" key="2">
    <source>
        <dbReference type="Proteomes" id="UP000030645"/>
    </source>
</evidence>
<name>W9RMU9_9ROSA</name>
<gene>
    <name evidence="1" type="ORF">L484_015009</name>
</gene>
<proteinExistence type="predicted"/>
<sequence length="112" mass="11916">MPPPQGQRRGKFGPNRVVLKRVQIVPADPATFASSTPAFSVSECIPRANIVCVLAVGNGTGMENAFPMENLWSHLFLSGDGDKVGIVLGARDRGCEIVSSPHPAFCQGEHES</sequence>
<keyword evidence="2" id="KW-1185">Reference proteome</keyword>
<protein>
    <submittedName>
        <fullName evidence="1">Uncharacterized protein</fullName>
    </submittedName>
</protein>
<evidence type="ECO:0000313" key="1">
    <source>
        <dbReference type="EMBL" id="EXB87879.1"/>
    </source>
</evidence>
<reference evidence="2" key="1">
    <citation type="submission" date="2013-01" db="EMBL/GenBank/DDBJ databases">
        <title>Draft Genome Sequence of a Mulberry Tree, Morus notabilis C.K. Schneid.</title>
        <authorList>
            <person name="He N."/>
            <person name="Zhao S."/>
        </authorList>
    </citation>
    <scope>NUCLEOTIDE SEQUENCE</scope>
</reference>